<dbReference type="Proteomes" id="UP000663868">
    <property type="component" value="Unassembled WGS sequence"/>
</dbReference>
<dbReference type="EMBL" id="CAJNOE010001039">
    <property type="protein sequence ID" value="CAF1378157.1"/>
    <property type="molecule type" value="Genomic_DNA"/>
</dbReference>
<dbReference type="InterPro" id="IPR042838">
    <property type="entry name" value="KIAA1958"/>
</dbReference>
<name>A0A815JDT4_9BILA</name>
<feature type="region of interest" description="Disordered" evidence="1">
    <location>
        <begin position="1"/>
        <end position="21"/>
    </location>
</feature>
<accession>A0A815JDT4</accession>
<dbReference type="PANTHER" id="PTHR46963">
    <property type="entry name" value="SIMILAR TO RIKEN CDNA E130308A19"/>
    <property type="match status" value="1"/>
</dbReference>
<proteinExistence type="predicted"/>
<dbReference type="Proteomes" id="UP000663860">
    <property type="component" value="Unassembled WGS sequence"/>
</dbReference>
<dbReference type="EMBL" id="CAJOBB010004670">
    <property type="protein sequence ID" value="CAF4098561.1"/>
    <property type="molecule type" value="Genomic_DNA"/>
</dbReference>
<evidence type="ECO:0000313" key="2">
    <source>
        <dbReference type="EMBL" id="CAF1378157.1"/>
    </source>
</evidence>
<organism evidence="2 4">
    <name type="scientific">Adineta steineri</name>
    <dbReference type="NCBI Taxonomy" id="433720"/>
    <lineage>
        <taxon>Eukaryota</taxon>
        <taxon>Metazoa</taxon>
        <taxon>Spiralia</taxon>
        <taxon>Gnathifera</taxon>
        <taxon>Rotifera</taxon>
        <taxon>Eurotatoria</taxon>
        <taxon>Bdelloidea</taxon>
        <taxon>Adinetida</taxon>
        <taxon>Adinetidae</taxon>
        <taxon>Adineta</taxon>
    </lineage>
</organism>
<sequence>MSDFYTIETPPSSSSTSKDSLDESISLYQTNERIKLVPANLGQISNQSNSLEIKIDEFCVPLYDDMNTPLRRSLGNTKLKTRQDVRRFRKFLKRNYNLLSTSLIDIDPDTMRKYLIDYLTSIRTRKGSKYDPETLRSYYLSIQRYLKDSNYPYCLRNSPQFSQCRDLIIQMRKEKNQVKINQFSSYQKNGIISKKFPTPINQNNQQILQNRINSSSNTCIDLLPISSLPPRKRQQIKYFLESNSSCNLYLYTQIPRTPSPSPLSTLSLDAYLLLIQFISSSQNKIHYFEQLLDQSPACGNKQRLMLTTLCHQWTGDIRIIHANLRPELNSFLPHILLINILSRKY</sequence>
<feature type="compositionally biased region" description="Low complexity" evidence="1">
    <location>
        <begin position="7"/>
        <end position="21"/>
    </location>
</feature>
<dbReference type="AlphaFoldDB" id="A0A815JDT4"/>
<reference evidence="2" key="1">
    <citation type="submission" date="2021-02" db="EMBL/GenBank/DDBJ databases">
        <authorList>
            <person name="Nowell W R."/>
        </authorList>
    </citation>
    <scope>NUCLEOTIDE SEQUENCE</scope>
</reference>
<dbReference type="PANTHER" id="PTHR46963:SF2">
    <property type="match status" value="1"/>
</dbReference>
<comment type="caution">
    <text evidence="2">The sequence shown here is derived from an EMBL/GenBank/DDBJ whole genome shotgun (WGS) entry which is preliminary data.</text>
</comment>
<evidence type="ECO:0000313" key="3">
    <source>
        <dbReference type="EMBL" id="CAF4098561.1"/>
    </source>
</evidence>
<gene>
    <name evidence="2" type="ORF">IZO911_LOCUS38250</name>
    <name evidence="3" type="ORF">KXQ929_LOCUS34387</name>
</gene>
<protein>
    <submittedName>
        <fullName evidence="2">Uncharacterized protein</fullName>
    </submittedName>
</protein>
<evidence type="ECO:0000313" key="4">
    <source>
        <dbReference type="Proteomes" id="UP000663860"/>
    </source>
</evidence>
<evidence type="ECO:0000256" key="1">
    <source>
        <dbReference type="SAM" id="MobiDB-lite"/>
    </source>
</evidence>